<dbReference type="Proteomes" id="UP000225833">
    <property type="component" value="Unassembled WGS sequence"/>
</dbReference>
<sequence length="33" mass="3767">MKAHQVALRRGKLVTTIDKAQLVDQLITYRNVS</sequence>
<comment type="caution">
    <text evidence="1">The sequence shown here is derived from an EMBL/GenBank/DDBJ whole genome shotgun (WGS) entry which is preliminary data.</text>
</comment>
<protein>
    <submittedName>
        <fullName evidence="1">Threonine--tRNA ligase</fullName>
    </submittedName>
</protein>
<evidence type="ECO:0000313" key="1">
    <source>
        <dbReference type="EMBL" id="PHM27695.1"/>
    </source>
</evidence>
<evidence type="ECO:0000313" key="2">
    <source>
        <dbReference type="Proteomes" id="UP000225833"/>
    </source>
</evidence>
<proteinExistence type="predicted"/>
<accession>A0A2D0J0C8</accession>
<name>A0A2D0J0C8_XENBU</name>
<gene>
    <name evidence="1" type="ORF">Xbud_02002</name>
</gene>
<dbReference type="EMBL" id="NIBS01000009">
    <property type="protein sequence ID" value="PHM27695.1"/>
    <property type="molecule type" value="Genomic_DNA"/>
</dbReference>
<dbReference type="AlphaFoldDB" id="A0A2D0J0C8"/>
<dbReference type="GO" id="GO:0016874">
    <property type="term" value="F:ligase activity"/>
    <property type="evidence" value="ECO:0007669"/>
    <property type="project" value="UniProtKB-KW"/>
</dbReference>
<keyword evidence="1" id="KW-0436">Ligase</keyword>
<reference evidence="1 2" key="1">
    <citation type="journal article" date="2017" name="Nat. Microbiol.">
        <title>Natural product diversity associated with the nematode symbionts Photorhabdus and Xenorhabdus.</title>
        <authorList>
            <person name="Tobias N.J."/>
            <person name="Wolff H."/>
            <person name="Djahanschiri B."/>
            <person name="Grundmann F."/>
            <person name="Kronenwerth M."/>
            <person name="Shi Y.M."/>
            <person name="Simonyi S."/>
            <person name="Grun P."/>
            <person name="Shapiro-Ilan D."/>
            <person name="Pidot S.J."/>
            <person name="Stinear T.P."/>
            <person name="Ebersberger I."/>
            <person name="Bode H.B."/>
        </authorList>
    </citation>
    <scope>NUCLEOTIDE SEQUENCE [LARGE SCALE GENOMIC DNA]</scope>
    <source>
        <strain evidence="1 2">DSM 16342</strain>
    </source>
</reference>
<organism evidence="1 2">
    <name type="scientific">Xenorhabdus budapestensis</name>
    <dbReference type="NCBI Taxonomy" id="290110"/>
    <lineage>
        <taxon>Bacteria</taxon>
        <taxon>Pseudomonadati</taxon>
        <taxon>Pseudomonadota</taxon>
        <taxon>Gammaproteobacteria</taxon>
        <taxon>Enterobacterales</taxon>
        <taxon>Morganellaceae</taxon>
        <taxon>Xenorhabdus</taxon>
    </lineage>
</organism>